<sequence length="250" mass="28132">MLLQEARDAGRRGVASGHAERAALGEVVLDVDDQQCPGHVPSVRPRKEDENGRVSNKVDFQKTLDAYRAKRGEFRVLDVPDQRYLMIDGHGDPNTPVFAAAVEQLYPVAYRLKFASKRELARDYVVPPLEGLWWADDYASFTDARDKSLWSWTLLILTPDWIPPELFAAVDPGSVRLETLSEGRCVQTLHVGSFDDEAPLLERMHTEVIPSQGLALTGLHHEIYLSDPRRVAPEKRRTILRQPVVTIATT</sequence>
<dbReference type="Pfam" id="PF06445">
    <property type="entry name" value="GyrI-like"/>
    <property type="match status" value="1"/>
</dbReference>
<keyword evidence="3" id="KW-1185">Reference proteome</keyword>
<dbReference type="InterPro" id="IPR029442">
    <property type="entry name" value="GyrI-like"/>
</dbReference>
<evidence type="ECO:0000313" key="2">
    <source>
        <dbReference type="EMBL" id="MBO3663770.1"/>
    </source>
</evidence>
<protein>
    <submittedName>
        <fullName evidence="2">GyrI-like domain-containing protein</fullName>
    </submittedName>
</protein>
<dbReference type="SUPFAM" id="SSF55136">
    <property type="entry name" value="Probable bacterial effector-binding domain"/>
    <property type="match status" value="1"/>
</dbReference>
<dbReference type="EMBL" id="JAGFOA010000003">
    <property type="protein sequence ID" value="MBO3663770.1"/>
    <property type="molecule type" value="Genomic_DNA"/>
</dbReference>
<dbReference type="InterPro" id="IPR011256">
    <property type="entry name" value="Reg_factor_effector_dom_sf"/>
</dbReference>
<reference evidence="2" key="1">
    <citation type="submission" date="2021-03" db="EMBL/GenBank/DDBJ databases">
        <title>Microbacterium sp. nov., a novel actinobacterium isolated from cow dung.</title>
        <authorList>
            <person name="Zhang L."/>
        </authorList>
    </citation>
    <scope>NUCLEOTIDE SEQUENCE</scope>
    <source>
        <strain evidence="2">NEAU-LLB</strain>
    </source>
</reference>
<organism evidence="2 3">
    <name type="scientific">Microbacterium stercoris</name>
    <dbReference type="NCBI Taxonomy" id="2820289"/>
    <lineage>
        <taxon>Bacteria</taxon>
        <taxon>Bacillati</taxon>
        <taxon>Actinomycetota</taxon>
        <taxon>Actinomycetes</taxon>
        <taxon>Micrococcales</taxon>
        <taxon>Microbacteriaceae</taxon>
        <taxon>Microbacterium</taxon>
    </lineage>
</organism>
<name>A0A939QKE4_9MICO</name>
<dbReference type="AlphaFoldDB" id="A0A939QKE4"/>
<accession>A0A939QKE4</accession>
<evidence type="ECO:0000259" key="1">
    <source>
        <dbReference type="Pfam" id="PF06445"/>
    </source>
</evidence>
<comment type="caution">
    <text evidence="2">The sequence shown here is derived from an EMBL/GenBank/DDBJ whole genome shotgun (WGS) entry which is preliminary data.</text>
</comment>
<evidence type="ECO:0000313" key="3">
    <source>
        <dbReference type="Proteomes" id="UP000680132"/>
    </source>
</evidence>
<feature type="domain" description="GyrI-like small molecule binding" evidence="1">
    <location>
        <begin position="73"/>
        <end position="238"/>
    </location>
</feature>
<dbReference type="Gene3D" id="3.20.80.10">
    <property type="entry name" value="Regulatory factor, effector binding domain"/>
    <property type="match status" value="1"/>
</dbReference>
<proteinExistence type="predicted"/>
<dbReference type="Proteomes" id="UP000680132">
    <property type="component" value="Unassembled WGS sequence"/>
</dbReference>
<gene>
    <name evidence="2" type="ORF">J5V96_09610</name>
</gene>